<dbReference type="SUPFAM" id="SSF88659">
    <property type="entry name" value="Sigma3 and sigma4 domains of RNA polymerase sigma factors"/>
    <property type="match status" value="1"/>
</dbReference>
<evidence type="ECO:0000256" key="1">
    <source>
        <dbReference type="ARBA" id="ARBA00010641"/>
    </source>
</evidence>
<evidence type="ECO:0000256" key="4">
    <source>
        <dbReference type="ARBA" id="ARBA00023163"/>
    </source>
</evidence>
<proteinExistence type="inferred from homology"/>
<keyword evidence="2" id="KW-0805">Transcription regulation</keyword>
<keyword evidence="7" id="KW-1185">Reference proteome</keyword>
<sequence>MDRLARDAATGEPELVARLLAEVAPLVVRYCRARLGRRGTSYHEADEVAAEAGRAVLAAVPRHRDGPFLRLLYSVVTTTVDELAPVDGPAADSDLTSLLPTLPPLDRDIVLLRVAAGLSAADTAVVLGLTVNQVRVAQHRALTTLRSLL</sequence>
<dbReference type="InterPro" id="IPR013324">
    <property type="entry name" value="RNA_pol_sigma_r3/r4-like"/>
</dbReference>
<keyword evidence="3" id="KW-0731">Sigma factor</keyword>
<dbReference type="InterPro" id="IPR013249">
    <property type="entry name" value="RNA_pol_sigma70_r4_t2"/>
</dbReference>
<dbReference type="Proteomes" id="UP000305546">
    <property type="component" value="Unassembled WGS sequence"/>
</dbReference>
<evidence type="ECO:0000259" key="5">
    <source>
        <dbReference type="Pfam" id="PF08281"/>
    </source>
</evidence>
<dbReference type="GO" id="GO:0016987">
    <property type="term" value="F:sigma factor activity"/>
    <property type="evidence" value="ECO:0007669"/>
    <property type="project" value="UniProtKB-KW"/>
</dbReference>
<dbReference type="GO" id="GO:0003677">
    <property type="term" value="F:DNA binding"/>
    <property type="evidence" value="ECO:0007669"/>
    <property type="project" value="InterPro"/>
</dbReference>
<organism evidence="6 7">
    <name type="scientific">Amycolatopsis alkalitolerans</name>
    <dbReference type="NCBI Taxonomy" id="2547244"/>
    <lineage>
        <taxon>Bacteria</taxon>
        <taxon>Bacillati</taxon>
        <taxon>Actinomycetota</taxon>
        <taxon>Actinomycetes</taxon>
        <taxon>Pseudonocardiales</taxon>
        <taxon>Pseudonocardiaceae</taxon>
        <taxon>Amycolatopsis</taxon>
    </lineage>
</organism>
<dbReference type="EMBL" id="VDFW01000028">
    <property type="protein sequence ID" value="TNC22269.1"/>
    <property type="molecule type" value="Genomic_DNA"/>
</dbReference>
<name>A0A5C4LVM3_9PSEU</name>
<evidence type="ECO:0000256" key="2">
    <source>
        <dbReference type="ARBA" id="ARBA00023015"/>
    </source>
</evidence>
<dbReference type="OrthoDB" id="3625888at2"/>
<comment type="similarity">
    <text evidence="1">Belongs to the sigma-70 factor family. ECF subfamily.</text>
</comment>
<evidence type="ECO:0000256" key="3">
    <source>
        <dbReference type="ARBA" id="ARBA00023082"/>
    </source>
</evidence>
<evidence type="ECO:0000313" key="7">
    <source>
        <dbReference type="Proteomes" id="UP000305546"/>
    </source>
</evidence>
<feature type="domain" description="RNA polymerase sigma factor 70 region 4 type 2" evidence="5">
    <location>
        <begin position="95"/>
        <end position="145"/>
    </location>
</feature>
<accession>A0A5C4LVM3</accession>
<dbReference type="InterPro" id="IPR036388">
    <property type="entry name" value="WH-like_DNA-bd_sf"/>
</dbReference>
<dbReference type="Pfam" id="PF08281">
    <property type="entry name" value="Sigma70_r4_2"/>
    <property type="match status" value="1"/>
</dbReference>
<dbReference type="AlphaFoldDB" id="A0A5C4LVM3"/>
<evidence type="ECO:0000313" key="6">
    <source>
        <dbReference type="EMBL" id="TNC22269.1"/>
    </source>
</evidence>
<protein>
    <submittedName>
        <fullName evidence="6">RNA polymerase subunit sigma</fullName>
    </submittedName>
</protein>
<reference evidence="6 7" key="1">
    <citation type="submission" date="2019-06" db="EMBL/GenBank/DDBJ databases">
        <title>Amycolatopsis alkalitolerans sp. nov., isolated from Gastrodia elata Blume.</title>
        <authorList>
            <person name="Narsing Rao M.P."/>
            <person name="Li W.J."/>
        </authorList>
    </citation>
    <scope>NUCLEOTIDE SEQUENCE [LARGE SCALE GENOMIC DNA]</scope>
    <source>
        <strain evidence="6 7">SYSUP0005</strain>
    </source>
</reference>
<comment type="caution">
    <text evidence="6">The sequence shown here is derived from an EMBL/GenBank/DDBJ whole genome shotgun (WGS) entry which is preliminary data.</text>
</comment>
<dbReference type="Gene3D" id="1.10.10.10">
    <property type="entry name" value="Winged helix-like DNA-binding domain superfamily/Winged helix DNA-binding domain"/>
    <property type="match status" value="1"/>
</dbReference>
<keyword evidence="4" id="KW-0804">Transcription</keyword>
<dbReference type="GO" id="GO:0006352">
    <property type="term" value="P:DNA-templated transcription initiation"/>
    <property type="evidence" value="ECO:0007669"/>
    <property type="project" value="InterPro"/>
</dbReference>
<gene>
    <name evidence="6" type="ORF">FG385_25770</name>
</gene>
<dbReference type="Gene3D" id="1.10.1740.10">
    <property type="match status" value="1"/>
</dbReference>